<evidence type="ECO:0000256" key="7">
    <source>
        <dbReference type="SAM" id="Phobius"/>
    </source>
</evidence>
<feature type="transmembrane region" description="Helical" evidence="7">
    <location>
        <begin position="114"/>
        <end position="134"/>
    </location>
</feature>
<reference evidence="9" key="1">
    <citation type="journal article" date="2021" name="Nat. Commun.">
        <title>Genetic determinants of endophytism in the Arabidopsis root mycobiome.</title>
        <authorList>
            <person name="Mesny F."/>
            <person name="Miyauchi S."/>
            <person name="Thiergart T."/>
            <person name="Pickel B."/>
            <person name="Atanasova L."/>
            <person name="Karlsson M."/>
            <person name="Huettel B."/>
            <person name="Barry K.W."/>
            <person name="Haridas S."/>
            <person name="Chen C."/>
            <person name="Bauer D."/>
            <person name="Andreopoulos W."/>
            <person name="Pangilinan J."/>
            <person name="LaButti K."/>
            <person name="Riley R."/>
            <person name="Lipzen A."/>
            <person name="Clum A."/>
            <person name="Drula E."/>
            <person name="Henrissat B."/>
            <person name="Kohler A."/>
            <person name="Grigoriev I.V."/>
            <person name="Martin F.M."/>
            <person name="Hacquard S."/>
        </authorList>
    </citation>
    <scope>NUCLEOTIDE SEQUENCE</scope>
    <source>
        <strain evidence="9">MPI-CAGE-AT-0147</strain>
    </source>
</reference>
<keyword evidence="10" id="KW-1185">Reference proteome</keyword>
<feature type="transmembrane region" description="Helical" evidence="7">
    <location>
        <begin position="26"/>
        <end position="42"/>
    </location>
</feature>
<feature type="transmembrane region" description="Helical" evidence="7">
    <location>
        <begin position="273"/>
        <end position="293"/>
    </location>
</feature>
<organism evidence="9 10">
    <name type="scientific">Dactylonectria macrodidyma</name>
    <dbReference type="NCBI Taxonomy" id="307937"/>
    <lineage>
        <taxon>Eukaryota</taxon>
        <taxon>Fungi</taxon>
        <taxon>Dikarya</taxon>
        <taxon>Ascomycota</taxon>
        <taxon>Pezizomycotina</taxon>
        <taxon>Sordariomycetes</taxon>
        <taxon>Hypocreomycetidae</taxon>
        <taxon>Hypocreales</taxon>
        <taxon>Nectriaceae</taxon>
        <taxon>Dactylonectria</taxon>
    </lineage>
</organism>
<dbReference type="PANTHER" id="PTHR33048">
    <property type="entry name" value="PTH11-LIKE INTEGRAL MEMBRANE PROTEIN (AFU_ORTHOLOGUE AFUA_5G11245)"/>
    <property type="match status" value="1"/>
</dbReference>
<dbReference type="Proteomes" id="UP000738349">
    <property type="component" value="Unassembled WGS sequence"/>
</dbReference>
<evidence type="ECO:0000256" key="1">
    <source>
        <dbReference type="ARBA" id="ARBA00004141"/>
    </source>
</evidence>
<keyword evidence="4 7" id="KW-0472">Membrane</keyword>
<evidence type="ECO:0000256" key="6">
    <source>
        <dbReference type="SAM" id="MobiDB-lite"/>
    </source>
</evidence>
<evidence type="ECO:0000313" key="10">
    <source>
        <dbReference type="Proteomes" id="UP000738349"/>
    </source>
</evidence>
<dbReference type="AlphaFoldDB" id="A0A9P9ERX6"/>
<name>A0A9P9ERX6_9HYPO</name>
<feature type="transmembrane region" description="Helical" evidence="7">
    <location>
        <begin position="57"/>
        <end position="76"/>
    </location>
</feature>
<protein>
    <recommendedName>
        <fullName evidence="8">Rhodopsin domain-containing protein</fullName>
    </recommendedName>
</protein>
<dbReference type="Pfam" id="PF20684">
    <property type="entry name" value="Fung_rhodopsin"/>
    <property type="match status" value="1"/>
</dbReference>
<comment type="caution">
    <text evidence="9">The sequence shown here is derived from an EMBL/GenBank/DDBJ whole genome shotgun (WGS) entry which is preliminary data.</text>
</comment>
<evidence type="ECO:0000256" key="2">
    <source>
        <dbReference type="ARBA" id="ARBA00022692"/>
    </source>
</evidence>
<dbReference type="InterPro" id="IPR049326">
    <property type="entry name" value="Rhodopsin_dom_fungi"/>
</dbReference>
<dbReference type="EMBL" id="JAGMUV010000010">
    <property type="protein sequence ID" value="KAH7142032.1"/>
    <property type="molecule type" value="Genomic_DNA"/>
</dbReference>
<feature type="transmembrane region" description="Helical" evidence="7">
    <location>
        <begin position="154"/>
        <end position="176"/>
    </location>
</feature>
<feature type="transmembrane region" description="Helical" evidence="7">
    <location>
        <begin position="231"/>
        <end position="253"/>
    </location>
</feature>
<dbReference type="InterPro" id="IPR052337">
    <property type="entry name" value="SAT4-like"/>
</dbReference>
<accession>A0A9P9ERX6</accession>
<feature type="region of interest" description="Disordered" evidence="6">
    <location>
        <begin position="312"/>
        <end position="338"/>
    </location>
</feature>
<gene>
    <name evidence="9" type="ORF">EDB81DRAFT_885081</name>
</gene>
<keyword evidence="2 7" id="KW-0812">Transmembrane</keyword>
<keyword evidence="3 7" id="KW-1133">Transmembrane helix</keyword>
<comment type="similarity">
    <text evidence="5">Belongs to the SAT4 family.</text>
</comment>
<dbReference type="GO" id="GO:0016020">
    <property type="term" value="C:membrane"/>
    <property type="evidence" value="ECO:0007669"/>
    <property type="project" value="UniProtKB-SubCell"/>
</dbReference>
<evidence type="ECO:0000256" key="5">
    <source>
        <dbReference type="ARBA" id="ARBA00038359"/>
    </source>
</evidence>
<evidence type="ECO:0000256" key="4">
    <source>
        <dbReference type="ARBA" id="ARBA00023136"/>
    </source>
</evidence>
<feature type="transmembrane region" description="Helical" evidence="7">
    <location>
        <begin position="196"/>
        <end position="219"/>
    </location>
</feature>
<proteinExistence type="inferred from homology"/>
<evidence type="ECO:0000256" key="3">
    <source>
        <dbReference type="ARBA" id="ARBA00022989"/>
    </source>
</evidence>
<sequence length="404" mass="44364">MSSSDAANSVPKAIADAIRRSAVESWTLYSIGVASTLLRTYARMRGSGFRGLRTEDYLVWIGIIFYTIQSSLAYSVGNVAQGLANNAMTDAERSALSPEDHEYNSRVLGSKIQVAGWTIYSALIWSFKLSMLLFYTRLTDVVGQRYRIRIQIGFALVVATFVACILTVFLACRPFHKYWQINPDPGNSCQAAISKPIIWVSFAANVSTDIYLIGIPIPMLWQSGLKTIKKIAYTVVLGTGIFVLVCATLKSIFVLVDPVNGAALAGAWGTREAFVAVITTNLPLLFPLLRAWFTPLFGSMLRSSQKAYQTPSGFRTIGGGGGDGESRRNRGPPTANPITANMTLNDSEERIVDDVKMQPLRIFSTPVSADYPSNGIVASNEVEVAREDRSSQHSEHAQRVREIW</sequence>
<evidence type="ECO:0000313" key="9">
    <source>
        <dbReference type="EMBL" id="KAH7142032.1"/>
    </source>
</evidence>
<dbReference type="PANTHER" id="PTHR33048:SF105">
    <property type="match status" value="1"/>
</dbReference>
<comment type="subcellular location">
    <subcellularLocation>
        <location evidence="1">Membrane</location>
        <topology evidence="1">Multi-pass membrane protein</topology>
    </subcellularLocation>
</comment>
<feature type="domain" description="Rhodopsin" evidence="8">
    <location>
        <begin position="38"/>
        <end position="290"/>
    </location>
</feature>
<dbReference type="OrthoDB" id="2988756at2759"/>
<evidence type="ECO:0000259" key="8">
    <source>
        <dbReference type="Pfam" id="PF20684"/>
    </source>
</evidence>